<evidence type="ECO:0000256" key="2">
    <source>
        <dbReference type="SAM" id="Phobius"/>
    </source>
</evidence>
<dbReference type="OrthoDB" id="5187110at2"/>
<organism evidence="3 4">
    <name type="scientific">Gulosibacter chungangensis</name>
    <dbReference type="NCBI Taxonomy" id="979746"/>
    <lineage>
        <taxon>Bacteria</taxon>
        <taxon>Bacillati</taxon>
        <taxon>Actinomycetota</taxon>
        <taxon>Actinomycetes</taxon>
        <taxon>Micrococcales</taxon>
        <taxon>Microbacteriaceae</taxon>
        <taxon>Gulosibacter</taxon>
    </lineage>
</organism>
<keyword evidence="2" id="KW-0472">Membrane</keyword>
<dbReference type="AlphaFoldDB" id="A0A7J5BEV3"/>
<evidence type="ECO:0000313" key="3">
    <source>
        <dbReference type="EMBL" id="KAB1644184.1"/>
    </source>
</evidence>
<dbReference type="Proteomes" id="UP000433493">
    <property type="component" value="Unassembled WGS sequence"/>
</dbReference>
<keyword evidence="4" id="KW-1185">Reference proteome</keyword>
<dbReference type="PANTHER" id="PTHR36115:SF6">
    <property type="entry name" value="PROLINE-RICH ANTIGEN HOMOLOG"/>
    <property type="match status" value="1"/>
</dbReference>
<proteinExistence type="predicted"/>
<reference evidence="3 4" key="1">
    <citation type="submission" date="2019-09" db="EMBL/GenBank/DDBJ databases">
        <title>Phylogeny of genus Pseudoclavibacter and closely related genus.</title>
        <authorList>
            <person name="Li Y."/>
        </authorList>
    </citation>
    <scope>NUCLEOTIDE SEQUENCE [LARGE SCALE GENOMIC DNA]</scope>
    <source>
        <strain evidence="3 4">KCTC 13959</strain>
    </source>
</reference>
<comment type="caution">
    <text evidence="3">The sequence shown here is derived from an EMBL/GenBank/DDBJ whole genome shotgun (WGS) entry which is preliminary data.</text>
</comment>
<gene>
    <name evidence="3" type="ORF">F8O05_05260</name>
</gene>
<keyword evidence="2" id="KW-0812">Transmembrane</keyword>
<dbReference type="InterPro" id="IPR016795">
    <property type="entry name" value="UCP021697"/>
</dbReference>
<dbReference type="InterPro" id="IPR051791">
    <property type="entry name" value="Pra-immunoreactive"/>
</dbReference>
<name>A0A7J5BEV3_9MICO</name>
<feature type="region of interest" description="Disordered" evidence="1">
    <location>
        <begin position="1"/>
        <end position="22"/>
    </location>
</feature>
<sequence>MTKSSSAGSAVPESNYPGERLGLPEEGPGSVARFGMRIFALVIDWGLAAVLAWWIFDYAAFAVSAIFIVLTSVCIALLGSTIGHLIFGMRVNTIRGEAPGWWRPWVRQVLLSLVIPAIIMDSDQRGAHEVLTGLVLRRFR</sequence>
<accession>A0A7J5BEV3</accession>
<dbReference type="EMBL" id="WBKB01000002">
    <property type="protein sequence ID" value="KAB1644184.1"/>
    <property type="molecule type" value="Genomic_DNA"/>
</dbReference>
<feature type="transmembrane region" description="Helical" evidence="2">
    <location>
        <begin position="38"/>
        <end position="56"/>
    </location>
</feature>
<dbReference type="RefSeq" id="WP_158051687.1">
    <property type="nucleotide sequence ID" value="NZ_WBKB01000002.1"/>
</dbReference>
<protein>
    <submittedName>
        <fullName evidence="3">RDD family protein</fullName>
    </submittedName>
</protein>
<dbReference type="PIRSF" id="PIRSF021697">
    <property type="entry name" value="UCP021697"/>
    <property type="match status" value="1"/>
</dbReference>
<keyword evidence="2" id="KW-1133">Transmembrane helix</keyword>
<evidence type="ECO:0000313" key="4">
    <source>
        <dbReference type="Proteomes" id="UP000433493"/>
    </source>
</evidence>
<dbReference type="PANTHER" id="PTHR36115">
    <property type="entry name" value="PROLINE-RICH ANTIGEN HOMOLOG-RELATED"/>
    <property type="match status" value="1"/>
</dbReference>
<evidence type="ECO:0000256" key="1">
    <source>
        <dbReference type="SAM" id="MobiDB-lite"/>
    </source>
</evidence>
<feature type="transmembrane region" description="Helical" evidence="2">
    <location>
        <begin position="62"/>
        <end position="87"/>
    </location>
</feature>